<dbReference type="AlphaFoldDB" id="A0A4V2MZD6"/>
<organism evidence="1 2">
    <name type="scientific">Bifidobacterium longum subsp. longum</name>
    <dbReference type="NCBI Taxonomy" id="1679"/>
    <lineage>
        <taxon>Bacteria</taxon>
        <taxon>Bacillati</taxon>
        <taxon>Actinomycetota</taxon>
        <taxon>Actinomycetes</taxon>
        <taxon>Bifidobacteriales</taxon>
        <taxon>Bifidobacteriaceae</taxon>
        <taxon>Bifidobacterium</taxon>
    </lineage>
</organism>
<dbReference type="RefSeq" id="WP_131218914.1">
    <property type="nucleotide sequence ID" value="NZ_SHPO01000019.1"/>
</dbReference>
<proteinExistence type="predicted"/>
<dbReference type="Proteomes" id="UP000293475">
    <property type="component" value="Unassembled WGS sequence"/>
</dbReference>
<dbReference type="EMBL" id="SHPO01000019">
    <property type="protein sequence ID" value="TCD78079.1"/>
    <property type="molecule type" value="Genomic_DNA"/>
</dbReference>
<protein>
    <submittedName>
        <fullName evidence="1">Xre transcriptional regulator</fullName>
    </submittedName>
</protein>
<sequence length="229" mass="25029">MTGNTTARTQAIELGERLREVAAWNVRLHLAKEELEQQALCEATGVTKATISARMNLDAAWDLNAIAAAAVTLGMPPAELLDDTLYDIVNNDDTNTNEGKGASLVAALTSMLLARHIAGRCNPLKTKGSCRITMMATGANRYPQRGCIRFILHIRTCNFFLQLRDRCQRGSKGESSFRYPVRFTGNTKPSRNYIEHCAAEKPRQYPAIPEDNVLSSPAHCCSCGRGGGT</sequence>
<evidence type="ECO:0000313" key="1">
    <source>
        <dbReference type="EMBL" id="TCD78079.1"/>
    </source>
</evidence>
<name>A0A4V2MZD6_BIFLL</name>
<comment type="caution">
    <text evidence="1">The sequence shown here is derived from an EMBL/GenBank/DDBJ whole genome shotgun (WGS) entry which is preliminary data.</text>
</comment>
<evidence type="ECO:0000313" key="2">
    <source>
        <dbReference type="Proteomes" id="UP000293475"/>
    </source>
</evidence>
<gene>
    <name evidence="1" type="ORF">MCC10004_0982</name>
</gene>
<accession>A0A4V2MZD6</accession>
<reference evidence="1 2" key="1">
    <citation type="journal article" date="2018" name="Sci. Rep.">
        <title>Genomic diversity and distribution of Bifidobacterium longum subsp. longum across the human lifespan.</title>
        <authorList>
            <person name="Odamaki T."/>
            <person name="Bottacini F."/>
            <person name="Kato K."/>
            <person name="Mitsuyama E."/>
            <person name="Yoshida K."/>
            <person name="Horigome A."/>
            <person name="Xiao J.Z."/>
            <person name="van Sinderen D."/>
        </authorList>
    </citation>
    <scope>NUCLEOTIDE SEQUENCE [LARGE SCALE GENOMIC DNA]</scope>
    <source>
        <strain evidence="1 2">MCC10004</strain>
    </source>
</reference>